<comment type="caution">
    <text evidence="3">The sequence shown here is derived from an EMBL/GenBank/DDBJ whole genome shotgun (WGS) entry which is preliminary data.</text>
</comment>
<dbReference type="SUPFAM" id="SSF48065">
    <property type="entry name" value="DBL homology domain (DH-domain)"/>
    <property type="match status" value="1"/>
</dbReference>
<dbReference type="EMBL" id="JAEOAQ010000006">
    <property type="protein sequence ID" value="KAG5418033.1"/>
    <property type="molecule type" value="Genomic_DNA"/>
</dbReference>
<accession>A0A8H7ZA18</accession>
<feature type="compositionally biased region" description="Low complexity" evidence="1">
    <location>
        <begin position="1193"/>
        <end position="1210"/>
    </location>
</feature>
<dbReference type="GO" id="GO:0005085">
    <property type="term" value="F:guanyl-nucleotide exchange factor activity"/>
    <property type="evidence" value="ECO:0007669"/>
    <property type="project" value="InterPro"/>
</dbReference>
<protein>
    <submittedName>
        <fullName evidence="3">BUD3</fullName>
    </submittedName>
</protein>
<feature type="region of interest" description="Disordered" evidence="1">
    <location>
        <begin position="1053"/>
        <end position="1112"/>
    </location>
</feature>
<reference evidence="3 4" key="1">
    <citation type="submission" date="2020-12" db="EMBL/GenBank/DDBJ databases">
        <title>Effect of drift, selection, and recombination on the evolution of hybrid genomes in Candida yeast pathogens.</title>
        <authorList>
            <person name="Mixao V."/>
            <person name="Ksiezopolska E."/>
            <person name="Saus E."/>
            <person name="Boekhout T."/>
            <person name="Gacser A."/>
            <person name="Gabaldon T."/>
        </authorList>
    </citation>
    <scope>NUCLEOTIDE SEQUENCE [LARGE SCALE GENOMIC DNA]</scope>
    <source>
        <strain evidence="3 4">BP57</strain>
    </source>
</reference>
<proteinExistence type="predicted"/>
<dbReference type="Gene3D" id="1.20.900.10">
    <property type="entry name" value="Dbl homology (DH) domain"/>
    <property type="match status" value="1"/>
</dbReference>
<dbReference type="InterPro" id="IPR057454">
    <property type="entry name" value="Bud3_C"/>
</dbReference>
<feature type="compositionally biased region" description="Polar residues" evidence="1">
    <location>
        <begin position="1094"/>
        <end position="1107"/>
    </location>
</feature>
<dbReference type="PROSITE" id="PS50010">
    <property type="entry name" value="DH_2"/>
    <property type="match status" value="1"/>
</dbReference>
<feature type="domain" description="DH" evidence="2">
    <location>
        <begin position="267"/>
        <end position="439"/>
    </location>
</feature>
<name>A0A8H7ZA18_9ASCO</name>
<keyword evidence="4" id="KW-1185">Reference proteome</keyword>
<dbReference type="Proteomes" id="UP000669133">
    <property type="component" value="Unassembled WGS sequence"/>
</dbReference>
<gene>
    <name evidence="3" type="ORF">I9W82_004362</name>
</gene>
<feature type="region of interest" description="Disordered" evidence="1">
    <location>
        <begin position="1187"/>
        <end position="1211"/>
    </location>
</feature>
<dbReference type="Pfam" id="PF12015">
    <property type="entry name" value="Bud3_N"/>
    <property type="match status" value="1"/>
</dbReference>
<evidence type="ECO:0000313" key="4">
    <source>
        <dbReference type="Proteomes" id="UP000669133"/>
    </source>
</evidence>
<feature type="region of interest" description="Disordered" evidence="1">
    <location>
        <begin position="799"/>
        <end position="865"/>
    </location>
</feature>
<evidence type="ECO:0000256" key="1">
    <source>
        <dbReference type="SAM" id="MobiDB-lite"/>
    </source>
</evidence>
<dbReference type="OrthoDB" id="4066896at2759"/>
<dbReference type="RefSeq" id="XP_067547149.1">
    <property type="nucleotide sequence ID" value="XM_067693426.1"/>
</dbReference>
<evidence type="ECO:0000259" key="2">
    <source>
        <dbReference type="PROSITE" id="PS50010"/>
    </source>
</evidence>
<dbReference type="GeneID" id="93652991"/>
<dbReference type="InterPro" id="IPR021895">
    <property type="entry name" value="Bud3_N"/>
</dbReference>
<dbReference type="SMART" id="SM00325">
    <property type="entry name" value="RhoGEF"/>
    <property type="match status" value="1"/>
</dbReference>
<dbReference type="Pfam" id="PF25351">
    <property type="entry name" value="PH_BUD3_C"/>
    <property type="match status" value="1"/>
</dbReference>
<dbReference type="InterPro" id="IPR035899">
    <property type="entry name" value="DBL_dom_sf"/>
</dbReference>
<feature type="compositionally biased region" description="Basic residues" evidence="1">
    <location>
        <begin position="840"/>
        <end position="856"/>
    </location>
</feature>
<sequence length="1314" mass="148093">MSLYTRYVSGEHDKEHFKSKQPESDADGIIAKNNIQLPFFNDDLDDGTLLPTDQHKQLLRWLKIFHRAAIFVGYDDVLFNYVVSIVYQSANKKKLSAQSITKFGPALYTDLKLDPDSRFWPSCENLLPQHQKSHVRQALAISNLKNSNKILNHHHSMNLPMWDETNAGALASAMALVQNKSPDEVGKKLIELGLVQNHSICSFTVDVIYDNDSAKEVIVEENNRLVTLLGDQLDQIFNPLLEYAPEEIKTGYSPSTDRKLVNFQDPKIHSILEELINVQTNYTAGLVNLLQSFIVPLRVSVLERDRINSTSTIQKVNQILPPTIDEIARVNCLLNDALLKARKVDDIEVIVAMGSILPYFYKPFIRHEANAKNFYQSLTKFAQKNRSSIFENSEINPTQYTVREIDSIVTGALLELPKFKLLLQRLHESIELEKTQSSILIKDGGNDTINLIDENYKSAMDVIYAFSGADEQKIEAKGRIFTPTGRMLTELADNWPPELQLDWNTRKIVGIFELQNVVPRAHESGSELLVVFSDYLLFFSVEGNNHEGDNDKRRKLSAADVLMHSLINEKPMPNLDDFPKMQVKAWCSIDEVLVTKYLALDNKNLNIECLRFLSLNSGGFRSTDNGARVFTRCLKITGERAQAEDIIVSIEKSKVLHKSSSFHLFKSLNKDTHISYTAQSVSDYKTETFKSPFALVLNMDIDMPSYFEEHPQLVLLLQASMANDSEVKVIGYDKYANKQINETIGSSHFASFIEHMSEEAYHHLFSTYNRVTHNLIEGNSSNLKYMVNQFLIDKNNTDKHRLTTPKSAPGSQHNGKPASHPEQPQMKSLSSRSSILSKLYLKKSKKSTKQTHHSKSNQRLEKKISNTFIPQGTKLEYKEIYKPVPILQQRQNSSASTVIENKPDIPAVPVSREQVKVPATATVNTSKRCPSVPSIEVSPNFQFPHPDNNLDEIETDEIVPSTDYETSTIKRLSTMDDISMLLKISQDPSSGDYIYDDFDKTPNWEFFNAESESDMLPNQEGYIGDLIEVAEEGEENGKLNDDHHHVHDSKGVSGGAINHQEHQSSARTRSSRLLWAPPVPSLIENSAGSRKPSNESSIFSHAGQSPILSHGFPTPPMPSNQEGTFSARKVHNPKHSTKNAKSKSRLVREESIRSITAHEYAMELSHLIDTEFSKPPLEDAIRSFSGTARRQVAPSPSTATNTSSPATLTPFHTNNSVITLVSTSFDTDKEEEQQHFFDSSGEPVVTGQAQQVLHKELKGTQETLISKYDPKSMPMSETSTKPLSEYMRDDSISQLANLLRSSIKFSDFDVEKLF</sequence>
<feature type="compositionally biased region" description="Low complexity" evidence="1">
    <location>
        <begin position="827"/>
        <end position="839"/>
    </location>
</feature>
<feature type="compositionally biased region" description="Polar residues" evidence="1">
    <location>
        <begin position="804"/>
        <end position="814"/>
    </location>
</feature>
<evidence type="ECO:0000313" key="3">
    <source>
        <dbReference type="EMBL" id="KAG5418033.1"/>
    </source>
</evidence>
<dbReference type="InterPro" id="IPR000219">
    <property type="entry name" value="DH_dom"/>
</dbReference>
<organism evidence="3 4">
    <name type="scientific">Candida metapsilosis</name>
    <dbReference type="NCBI Taxonomy" id="273372"/>
    <lineage>
        <taxon>Eukaryota</taxon>
        <taxon>Fungi</taxon>
        <taxon>Dikarya</taxon>
        <taxon>Ascomycota</taxon>
        <taxon>Saccharomycotina</taxon>
        <taxon>Pichiomycetes</taxon>
        <taxon>Debaryomycetaceae</taxon>
        <taxon>Candida/Lodderomyces clade</taxon>
        <taxon>Candida</taxon>
    </lineage>
</organism>